<organism evidence="2 3">
    <name type="scientific">Puccinia sorghi</name>
    <dbReference type="NCBI Taxonomy" id="27349"/>
    <lineage>
        <taxon>Eukaryota</taxon>
        <taxon>Fungi</taxon>
        <taxon>Dikarya</taxon>
        <taxon>Basidiomycota</taxon>
        <taxon>Pucciniomycotina</taxon>
        <taxon>Pucciniomycetes</taxon>
        <taxon>Pucciniales</taxon>
        <taxon>Pucciniaceae</taxon>
        <taxon>Puccinia</taxon>
    </lineage>
</organism>
<keyword evidence="3" id="KW-1185">Reference proteome</keyword>
<sequence length="146" mass="16139">MIITNSHKTSKTRFDGTNTTPPNEHLKKKVGLFRKEQCIPICGPKCPGTLTPKIGTLKPKIDGGSDLMNCIFEISPHPARLKHLVQEHPFLDDGPGLFVLTFFKNLKSCKERSLRLDDRKNKTYSQVGDLLDEVSVDLVPGGGGNI</sequence>
<dbReference type="VEuPathDB" id="FungiDB:VP01_709g2"/>
<reference evidence="2 3" key="1">
    <citation type="submission" date="2015-08" db="EMBL/GenBank/DDBJ databases">
        <title>Next Generation Sequencing and Analysis of the Genome of Puccinia sorghi L Schw, the Causal Agent of Maize Common Rust.</title>
        <authorList>
            <person name="Rochi L."/>
            <person name="Burguener G."/>
            <person name="Darino M."/>
            <person name="Turjanski A."/>
            <person name="Kreff E."/>
            <person name="Dieguez M.J."/>
            <person name="Sacco F."/>
        </authorList>
    </citation>
    <scope>NUCLEOTIDE SEQUENCE [LARGE SCALE GENOMIC DNA]</scope>
    <source>
        <strain evidence="2 3">RO10H11247</strain>
    </source>
</reference>
<dbReference type="EMBL" id="LAVV01012494">
    <property type="protein sequence ID" value="KNZ46644.1"/>
    <property type="molecule type" value="Genomic_DNA"/>
</dbReference>
<feature type="region of interest" description="Disordered" evidence="1">
    <location>
        <begin position="1"/>
        <end position="23"/>
    </location>
</feature>
<name>A0A0L6UDJ7_9BASI</name>
<accession>A0A0L6UDJ7</accession>
<proteinExistence type="predicted"/>
<protein>
    <submittedName>
        <fullName evidence="2">Uncharacterized protein</fullName>
    </submittedName>
</protein>
<evidence type="ECO:0000313" key="3">
    <source>
        <dbReference type="Proteomes" id="UP000037035"/>
    </source>
</evidence>
<dbReference type="AlphaFoldDB" id="A0A0L6UDJ7"/>
<evidence type="ECO:0000256" key="1">
    <source>
        <dbReference type="SAM" id="MobiDB-lite"/>
    </source>
</evidence>
<dbReference type="Proteomes" id="UP000037035">
    <property type="component" value="Unassembled WGS sequence"/>
</dbReference>
<comment type="caution">
    <text evidence="2">The sequence shown here is derived from an EMBL/GenBank/DDBJ whole genome shotgun (WGS) entry which is preliminary data.</text>
</comment>
<gene>
    <name evidence="2" type="ORF">VP01_709g2</name>
</gene>
<evidence type="ECO:0000313" key="2">
    <source>
        <dbReference type="EMBL" id="KNZ46644.1"/>
    </source>
</evidence>